<reference evidence="10 11" key="1">
    <citation type="submission" date="2015-04" db="EMBL/GenBank/DDBJ databases">
        <title>Complete genome sequence of Schizopora paradoxa KUC8140, a cosmopolitan wood degrader in East Asia.</title>
        <authorList>
            <consortium name="DOE Joint Genome Institute"/>
            <person name="Min B."/>
            <person name="Park H."/>
            <person name="Jang Y."/>
            <person name="Kim J.-J."/>
            <person name="Kim K.H."/>
            <person name="Pangilinan J."/>
            <person name="Lipzen A."/>
            <person name="Riley R."/>
            <person name="Grigoriev I.V."/>
            <person name="Spatafora J.W."/>
            <person name="Choi I.-G."/>
        </authorList>
    </citation>
    <scope>NUCLEOTIDE SEQUENCE [LARGE SCALE GENOMIC DNA]</scope>
    <source>
        <strain evidence="10 11">KUC8140</strain>
    </source>
</reference>
<dbReference type="GO" id="GO:0005685">
    <property type="term" value="C:U1 snRNP"/>
    <property type="evidence" value="ECO:0007669"/>
    <property type="project" value="InterPro"/>
</dbReference>
<dbReference type="Proteomes" id="UP000053477">
    <property type="component" value="Unassembled WGS sequence"/>
</dbReference>
<evidence type="ECO:0000256" key="6">
    <source>
        <dbReference type="ARBA" id="ARBA00023242"/>
    </source>
</evidence>
<comment type="subcellular location">
    <subcellularLocation>
        <location evidence="1">Nucleus</location>
    </subcellularLocation>
</comment>
<dbReference type="InterPro" id="IPR017340">
    <property type="entry name" value="U1_snRNP-C"/>
</dbReference>
<keyword evidence="5" id="KW-0694">RNA-binding</keyword>
<dbReference type="AlphaFoldDB" id="A0A0H2REH6"/>
<keyword evidence="4" id="KW-0862">Zinc</keyword>
<dbReference type="Pfam" id="PF06220">
    <property type="entry name" value="zf-U1"/>
    <property type="match status" value="1"/>
</dbReference>
<dbReference type="InterPro" id="IPR036236">
    <property type="entry name" value="Znf_C2H2_sf"/>
</dbReference>
<dbReference type="InterPro" id="IPR003604">
    <property type="entry name" value="Matrin/U1-like-C_Znf_C2H2"/>
</dbReference>
<dbReference type="STRING" id="27342.A0A0H2REH6"/>
<feature type="non-terminal residue" evidence="10">
    <location>
        <position position="1"/>
    </location>
</feature>
<evidence type="ECO:0000256" key="3">
    <source>
        <dbReference type="ARBA" id="ARBA00022771"/>
    </source>
</evidence>
<accession>A0A0H2REH6</accession>
<keyword evidence="7" id="KW-0687">Ribonucleoprotein</keyword>
<dbReference type="InParanoid" id="A0A0H2REH6"/>
<feature type="region of interest" description="Disordered" evidence="8">
    <location>
        <begin position="55"/>
        <end position="80"/>
    </location>
</feature>
<keyword evidence="6" id="KW-0539">Nucleus</keyword>
<sequence>KHYCDYCDVYLTHDSQAVRRAHNNGRNHIQNVKEWFSAFTHKGAQDYIDAITQQYEGGGPPAGYRPPPFNFPAPPPQGAL</sequence>
<evidence type="ECO:0000256" key="8">
    <source>
        <dbReference type="SAM" id="MobiDB-lite"/>
    </source>
</evidence>
<dbReference type="PANTHER" id="PTHR31148:SF1">
    <property type="entry name" value="U1 SMALL NUCLEAR RIBONUCLEOPROTEIN C"/>
    <property type="match status" value="1"/>
</dbReference>
<dbReference type="PIRSF" id="PIRSF037969">
    <property type="entry name" value="U1_snRNP-C"/>
    <property type="match status" value="1"/>
</dbReference>
<dbReference type="GO" id="GO:0000395">
    <property type="term" value="P:mRNA 5'-splice site recognition"/>
    <property type="evidence" value="ECO:0007669"/>
    <property type="project" value="InterPro"/>
</dbReference>
<dbReference type="SMART" id="SM00451">
    <property type="entry name" value="ZnF_U1"/>
    <property type="match status" value="1"/>
</dbReference>
<dbReference type="OrthoDB" id="76567at2759"/>
<evidence type="ECO:0000256" key="2">
    <source>
        <dbReference type="ARBA" id="ARBA00022723"/>
    </source>
</evidence>
<protein>
    <submittedName>
        <fullName evidence="10">Zf-U1-domain-containing protein</fullName>
    </submittedName>
</protein>
<evidence type="ECO:0000313" key="11">
    <source>
        <dbReference type="Proteomes" id="UP000053477"/>
    </source>
</evidence>
<keyword evidence="11" id="KW-1185">Reference proteome</keyword>
<dbReference type="InterPro" id="IPR013085">
    <property type="entry name" value="U1-CZ_Znf_C2H2"/>
</dbReference>
<keyword evidence="2" id="KW-0479">Metal-binding</keyword>
<dbReference type="InterPro" id="IPR000690">
    <property type="entry name" value="Matrin/U1-C_Znf_C2H2"/>
</dbReference>
<dbReference type="SUPFAM" id="SSF57667">
    <property type="entry name" value="beta-beta-alpha zinc fingers"/>
    <property type="match status" value="1"/>
</dbReference>
<feature type="domain" description="Matrin-type" evidence="9">
    <location>
        <begin position="2"/>
        <end position="34"/>
    </location>
</feature>
<evidence type="ECO:0000256" key="5">
    <source>
        <dbReference type="ARBA" id="ARBA00022884"/>
    </source>
</evidence>
<proteinExistence type="predicted"/>
<dbReference type="EMBL" id="KQ086114">
    <property type="protein sequence ID" value="KLO07898.1"/>
    <property type="molecule type" value="Genomic_DNA"/>
</dbReference>
<gene>
    <name evidence="10" type="ORF">SCHPADRAFT_835974</name>
</gene>
<organism evidence="10 11">
    <name type="scientific">Schizopora paradoxa</name>
    <dbReference type="NCBI Taxonomy" id="27342"/>
    <lineage>
        <taxon>Eukaryota</taxon>
        <taxon>Fungi</taxon>
        <taxon>Dikarya</taxon>
        <taxon>Basidiomycota</taxon>
        <taxon>Agaricomycotina</taxon>
        <taxon>Agaricomycetes</taxon>
        <taxon>Hymenochaetales</taxon>
        <taxon>Schizoporaceae</taxon>
        <taxon>Schizopora</taxon>
    </lineage>
</organism>
<evidence type="ECO:0000259" key="9">
    <source>
        <dbReference type="PROSITE" id="PS50171"/>
    </source>
</evidence>
<dbReference type="GO" id="GO:0030627">
    <property type="term" value="F:pre-mRNA 5'-splice site binding"/>
    <property type="evidence" value="ECO:0007669"/>
    <property type="project" value="InterPro"/>
</dbReference>
<dbReference type="PROSITE" id="PS50171">
    <property type="entry name" value="ZF_MATRIN"/>
    <property type="match status" value="1"/>
</dbReference>
<evidence type="ECO:0000256" key="1">
    <source>
        <dbReference type="ARBA" id="ARBA00004123"/>
    </source>
</evidence>
<evidence type="ECO:0000313" key="10">
    <source>
        <dbReference type="EMBL" id="KLO07898.1"/>
    </source>
</evidence>
<dbReference type="Gene3D" id="3.30.160.60">
    <property type="entry name" value="Classic Zinc Finger"/>
    <property type="match status" value="1"/>
</dbReference>
<evidence type="ECO:0000256" key="7">
    <source>
        <dbReference type="ARBA" id="ARBA00023274"/>
    </source>
</evidence>
<feature type="compositionally biased region" description="Pro residues" evidence="8">
    <location>
        <begin position="63"/>
        <end position="80"/>
    </location>
</feature>
<keyword evidence="3" id="KW-0863">Zinc-finger</keyword>
<name>A0A0H2REH6_9AGAM</name>
<dbReference type="GO" id="GO:0008270">
    <property type="term" value="F:zinc ion binding"/>
    <property type="evidence" value="ECO:0007669"/>
    <property type="project" value="UniProtKB-KW"/>
</dbReference>
<evidence type="ECO:0000256" key="4">
    <source>
        <dbReference type="ARBA" id="ARBA00022833"/>
    </source>
</evidence>
<dbReference type="PANTHER" id="PTHR31148">
    <property type="entry name" value="U1 SMALL NUCLEAR RIBONUCLEOPROTEIN C"/>
    <property type="match status" value="1"/>
</dbReference>